<evidence type="ECO:0000256" key="2">
    <source>
        <dbReference type="ARBA" id="ARBA00022842"/>
    </source>
</evidence>
<dbReference type="Pfam" id="PF03492">
    <property type="entry name" value="Methyltransf_7"/>
    <property type="match status" value="1"/>
</dbReference>
<dbReference type="AlphaFoldDB" id="A0AAN9BY32"/>
<keyword evidence="2" id="KW-0460">Magnesium</keyword>
<dbReference type="InterPro" id="IPR042086">
    <property type="entry name" value="MeTrfase_capping"/>
</dbReference>
<dbReference type="GO" id="GO:0008168">
    <property type="term" value="F:methyltransferase activity"/>
    <property type="evidence" value="ECO:0007669"/>
    <property type="project" value="InterPro"/>
</dbReference>
<dbReference type="GO" id="GO:0046872">
    <property type="term" value="F:metal ion binding"/>
    <property type="evidence" value="ECO:0007669"/>
    <property type="project" value="UniProtKB-KW"/>
</dbReference>
<evidence type="ECO:0000313" key="3">
    <source>
        <dbReference type="EMBL" id="KAK7113488.1"/>
    </source>
</evidence>
<dbReference type="PANTHER" id="PTHR31009">
    <property type="entry name" value="S-ADENOSYL-L-METHIONINE:CARBOXYL METHYLTRANSFERASE FAMILY PROTEIN"/>
    <property type="match status" value="1"/>
</dbReference>
<dbReference type="InterPro" id="IPR029063">
    <property type="entry name" value="SAM-dependent_MTases_sf"/>
</dbReference>
<evidence type="ECO:0000256" key="1">
    <source>
        <dbReference type="ARBA" id="ARBA00022723"/>
    </source>
</evidence>
<evidence type="ECO:0000313" key="4">
    <source>
        <dbReference type="Proteomes" id="UP001374579"/>
    </source>
</evidence>
<gene>
    <name evidence="3" type="ORF">V1264_012766</name>
</gene>
<organism evidence="3 4">
    <name type="scientific">Littorina saxatilis</name>
    <dbReference type="NCBI Taxonomy" id="31220"/>
    <lineage>
        <taxon>Eukaryota</taxon>
        <taxon>Metazoa</taxon>
        <taxon>Spiralia</taxon>
        <taxon>Lophotrochozoa</taxon>
        <taxon>Mollusca</taxon>
        <taxon>Gastropoda</taxon>
        <taxon>Caenogastropoda</taxon>
        <taxon>Littorinimorpha</taxon>
        <taxon>Littorinoidea</taxon>
        <taxon>Littorinidae</taxon>
        <taxon>Littorina</taxon>
    </lineage>
</organism>
<reference evidence="3 4" key="1">
    <citation type="submission" date="2024-02" db="EMBL/GenBank/DDBJ databases">
        <title>Chromosome-scale genome assembly of the rough periwinkle Littorina saxatilis.</title>
        <authorList>
            <person name="De Jode A."/>
            <person name="Faria R."/>
            <person name="Formenti G."/>
            <person name="Sims Y."/>
            <person name="Smith T.P."/>
            <person name="Tracey A."/>
            <person name="Wood J.M.D."/>
            <person name="Zagrodzka Z.B."/>
            <person name="Johannesson K."/>
            <person name="Butlin R.K."/>
            <person name="Leder E.H."/>
        </authorList>
    </citation>
    <scope>NUCLEOTIDE SEQUENCE [LARGE SCALE GENOMIC DNA]</scope>
    <source>
        <strain evidence="3">Snail1</strain>
        <tissue evidence="3">Muscle</tissue>
    </source>
</reference>
<dbReference type="Proteomes" id="UP001374579">
    <property type="component" value="Unassembled WGS sequence"/>
</dbReference>
<comment type="caution">
    <text evidence="3">The sequence shown here is derived from an EMBL/GenBank/DDBJ whole genome shotgun (WGS) entry which is preliminary data.</text>
</comment>
<keyword evidence="1" id="KW-0479">Metal-binding</keyword>
<dbReference type="EMBL" id="JBAMIC010000002">
    <property type="protein sequence ID" value="KAK7113488.1"/>
    <property type="molecule type" value="Genomic_DNA"/>
</dbReference>
<dbReference type="Gene3D" id="1.10.1200.270">
    <property type="entry name" value="Methyltransferase, alpha-helical capping domain"/>
    <property type="match status" value="1"/>
</dbReference>
<dbReference type="InterPro" id="IPR005299">
    <property type="entry name" value="MeTrfase_7"/>
</dbReference>
<protein>
    <submittedName>
        <fullName evidence="3">Uncharacterized protein</fullName>
    </submittedName>
</protein>
<keyword evidence="4" id="KW-1185">Reference proteome</keyword>
<accession>A0AAN9BY32</accession>
<proteinExistence type="predicted"/>
<name>A0AAN9BY32_9CAEN</name>
<dbReference type="Gene3D" id="3.40.50.150">
    <property type="entry name" value="Vaccinia Virus protein VP39"/>
    <property type="match status" value="1"/>
</dbReference>
<sequence length="379" mass="42914">MSSISQTFAVYGESGIGHYGEAIGDQMALGPKLVKHKILDAVDTIPLRDSDHVFTIGDYGTSDGYVTIPFMRDIIVRVRKRQGNLPVQVVYEDQPANDFNSLFKRVHGLIPVPRTYLKDVSDVFVMATATGFYDAVLPPGSADVILCFGAAHYLSKPVLKYQDSFHRYPNATPEESRLVAAQAAIDWETFLLRRAKELRSGGILAVTTAADNSKEQVKGLRHCVQQQEEDMLNTWRRMRDEQKITQEEFVNTNFDRCTKYPEECTAPFKGSNSAVTNQGLQLVSAELVKVPCTARLSWREKLEKDGVDDRDTWAKTVIAQLRCWTAWNFIRALSNKRCTDEKEALVDELYTRIEEEMAENHPEDYLSDSMINFIVARKV</sequence>
<dbReference type="SUPFAM" id="SSF53335">
    <property type="entry name" value="S-adenosyl-L-methionine-dependent methyltransferases"/>
    <property type="match status" value="1"/>
</dbReference>